<keyword evidence="1" id="KW-0812">Transmembrane</keyword>
<evidence type="ECO:0000256" key="1">
    <source>
        <dbReference type="SAM" id="Phobius"/>
    </source>
</evidence>
<dbReference type="AlphaFoldDB" id="A0A9D4ASR0"/>
<reference evidence="2" key="1">
    <citation type="submission" date="2021-09" db="EMBL/GenBank/DDBJ databases">
        <title>The genome of Mauremys mutica provides insights into the evolution of semi-aquatic lifestyle.</title>
        <authorList>
            <person name="Gong S."/>
            <person name="Gao Y."/>
        </authorList>
    </citation>
    <scope>NUCLEOTIDE SEQUENCE</scope>
    <source>
        <strain evidence="2">MM-2020</strain>
        <tissue evidence="2">Muscle</tissue>
    </source>
</reference>
<name>A0A9D4ASR0_9SAUR</name>
<accession>A0A9D4ASR0</accession>
<feature type="transmembrane region" description="Helical" evidence="1">
    <location>
        <begin position="18"/>
        <end position="41"/>
    </location>
</feature>
<evidence type="ECO:0000313" key="3">
    <source>
        <dbReference type="Proteomes" id="UP000827986"/>
    </source>
</evidence>
<gene>
    <name evidence="2" type="ORF">KIL84_008783</name>
</gene>
<keyword evidence="1" id="KW-1133">Transmembrane helix</keyword>
<protein>
    <submittedName>
        <fullName evidence="2">Uncharacterized protein</fullName>
    </submittedName>
</protein>
<keyword evidence="1" id="KW-0472">Membrane</keyword>
<dbReference type="Proteomes" id="UP000827986">
    <property type="component" value="Unassembled WGS sequence"/>
</dbReference>
<dbReference type="EMBL" id="JAHDVG010000479">
    <property type="protein sequence ID" value="KAH1174792.1"/>
    <property type="molecule type" value="Genomic_DNA"/>
</dbReference>
<keyword evidence="3" id="KW-1185">Reference proteome</keyword>
<organism evidence="2 3">
    <name type="scientific">Mauremys mutica</name>
    <name type="common">yellowpond turtle</name>
    <dbReference type="NCBI Taxonomy" id="74926"/>
    <lineage>
        <taxon>Eukaryota</taxon>
        <taxon>Metazoa</taxon>
        <taxon>Chordata</taxon>
        <taxon>Craniata</taxon>
        <taxon>Vertebrata</taxon>
        <taxon>Euteleostomi</taxon>
        <taxon>Archelosauria</taxon>
        <taxon>Testudinata</taxon>
        <taxon>Testudines</taxon>
        <taxon>Cryptodira</taxon>
        <taxon>Durocryptodira</taxon>
        <taxon>Testudinoidea</taxon>
        <taxon>Geoemydidae</taxon>
        <taxon>Geoemydinae</taxon>
        <taxon>Mauremys</taxon>
    </lineage>
</organism>
<proteinExistence type="predicted"/>
<evidence type="ECO:0000313" key="2">
    <source>
        <dbReference type="EMBL" id="KAH1174792.1"/>
    </source>
</evidence>
<sequence length="105" mass="11308">MLCGCHMFARALPFHVDAWVWILILLTAGVSPLKPVGLVVVMEQDPAVLGGVRTEPKASRTPSFPVALVRPDLDLVRKNPPSVKTPLKGTGTRCHKAKGLTEAVM</sequence>
<comment type="caution">
    <text evidence="2">The sequence shown here is derived from an EMBL/GenBank/DDBJ whole genome shotgun (WGS) entry which is preliminary data.</text>
</comment>